<dbReference type="EMBL" id="JAAQVJ010000001">
    <property type="protein sequence ID" value="KAF3901281.1"/>
    <property type="molecule type" value="Genomic_DNA"/>
</dbReference>
<protein>
    <submittedName>
        <fullName evidence="1">Uncharacterized protein</fullName>
    </submittedName>
</protein>
<evidence type="ECO:0000313" key="1">
    <source>
        <dbReference type="EMBL" id="KAF3901281.1"/>
    </source>
</evidence>
<name>A0A9P4YMI5_9EURO</name>
<dbReference type="AlphaFoldDB" id="A0A9P4YMI5"/>
<evidence type="ECO:0000313" key="2">
    <source>
        <dbReference type="Proteomes" id="UP000749309"/>
    </source>
</evidence>
<reference evidence="1" key="1">
    <citation type="submission" date="2020-03" db="EMBL/GenBank/DDBJ databases">
        <title>Whole Genome Sequence of Trichophyton interdigitale from India.</title>
        <authorList>
            <person name="Kumar P."/>
        </authorList>
    </citation>
    <scope>NUCLEOTIDE SEQUENCE</scope>
    <source>
        <strain evidence="1">UCMS-IGIB-CI14</strain>
    </source>
</reference>
<dbReference type="Proteomes" id="UP000749309">
    <property type="component" value="Unassembled WGS sequence"/>
</dbReference>
<comment type="caution">
    <text evidence="1">The sequence shown here is derived from an EMBL/GenBank/DDBJ whole genome shotgun (WGS) entry which is preliminary data.</text>
</comment>
<accession>A0A9P4YMI5</accession>
<organism evidence="1 2">
    <name type="scientific">Trichophyton interdigitale</name>
    <dbReference type="NCBI Taxonomy" id="101480"/>
    <lineage>
        <taxon>Eukaryota</taxon>
        <taxon>Fungi</taxon>
        <taxon>Dikarya</taxon>
        <taxon>Ascomycota</taxon>
        <taxon>Pezizomycotina</taxon>
        <taxon>Eurotiomycetes</taxon>
        <taxon>Eurotiomycetidae</taxon>
        <taxon>Onygenales</taxon>
        <taxon>Arthrodermataceae</taxon>
        <taxon>Trichophyton</taxon>
    </lineage>
</organism>
<proteinExistence type="predicted"/>
<sequence length="204" mass="22936">MFGWCPTVRWLLRAARMPAGQARPLKLKRLRTRPRRRTEDSKHLAETAVGDRLSSGLDVMSREPEMAPRMCRSKQAWEPLSQAEKSCHPEKMGCIEDGVCDQPVISLGPISADTRLEMSSLIGFTLAVIMGDTSELSIFQAVEGQDMAARPMIPLQGLSRGDPYQRQLQPFSTLDLPSTSKIVRHSRQRTTPRFHCCLSIHVHD</sequence>
<gene>
    <name evidence="1" type="ORF">GY632_0018</name>
</gene>